<reference evidence="4 5" key="1">
    <citation type="submission" date="2019-05" db="EMBL/GenBank/DDBJ databases">
        <title>Genomes sequences of two Nocardia cyriacigeorgica environmental isolates, type strains Nocardia asteroides ATCC 19247 and Nocardia cyriacigeorgica DSM 44484.</title>
        <authorList>
            <person name="Vautrin F."/>
            <person name="Bergeron E."/>
            <person name="Dubost A."/>
            <person name="Abrouk D."/>
            <person name="Rodriguez Nava V."/>
            <person name="Pujic P."/>
        </authorList>
    </citation>
    <scope>NUCLEOTIDE SEQUENCE [LARGE SCALE GENOMIC DNA]</scope>
    <source>
        <strain evidence="4 5">EML 446</strain>
    </source>
</reference>
<dbReference type="Proteomes" id="UP000306378">
    <property type="component" value="Unassembled WGS sequence"/>
</dbReference>
<dbReference type="Pfam" id="PF26059">
    <property type="entry name" value="DUF8020"/>
    <property type="match status" value="1"/>
</dbReference>
<feature type="domain" description="DUF8020" evidence="3">
    <location>
        <begin position="35"/>
        <end position="105"/>
    </location>
</feature>
<evidence type="ECO:0000313" key="4">
    <source>
        <dbReference type="EMBL" id="TLF82553.1"/>
    </source>
</evidence>
<keyword evidence="2" id="KW-0732">Signal</keyword>
<keyword evidence="1" id="KW-1133">Transmembrane helix</keyword>
<dbReference type="AlphaFoldDB" id="A0A5R8P0D7"/>
<dbReference type="InterPro" id="IPR058333">
    <property type="entry name" value="DUF8020"/>
</dbReference>
<feature type="chain" id="PRO_5024369849" evidence="2">
    <location>
        <begin position="27"/>
        <end position="219"/>
    </location>
</feature>
<feature type="signal peptide" evidence="2">
    <location>
        <begin position="1"/>
        <end position="26"/>
    </location>
</feature>
<gene>
    <name evidence="4" type="ORF">FEK34_02085</name>
</gene>
<feature type="transmembrane region" description="Helical" evidence="1">
    <location>
        <begin position="170"/>
        <end position="197"/>
    </location>
</feature>
<evidence type="ECO:0000256" key="2">
    <source>
        <dbReference type="SAM" id="SignalP"/>
    </source>
</evidence>
<protein>
    <submittedName>
        <fullName evidence="4">Ammonium transporter</fullName>
    </submittedName>
</protein>
<proteinExistence type="predicted"/>
<feature type="transmembrane region" description="Helical" evidence="1">
    <location>
        <begin position="132"/>
        <end position="158"/>
    </location>
</feature>
<comment type="caution">
    <text evidence="4">The sequence shown here is derived from an EMBL/GenBank/DDBJ whole genome shotgun (WGS) entry which is preliminary data.</text>
</comment>
<name>A0A5R8P0D7_9NOCA</name>
<sequence>MIFRKIAALVVPVAAAIVVGTGTTHAQPAAAPVPDIGYEAKLVGDRIITTLTGGTFEVAGNTVNIKDSAGNTAVSMPLAFRQDGLEFPMPHMVRDEGRVLELTAVKDYTRARPVPVTPVASLEENQRAQDAFLAQFGIATAVGGFIGLVIGAAAGLLLGCGATACVISPATIVAGAGIGSIIGTLVVGGPTLIIAGIDLINTLTAPPGTTKWMDQTGRN</sequence>
<dbReference type="EMBL" id="VBUT01000001">
    <property type="protein sequence ID" value="TLF82553.1"/>
    <property type="molecule type" value="Genomic_DNA"/>
</dbReference>
<evidence type="ECO:0000313" key="5">
    <source>
        <dbReference type="Proteomes" id="UP000306378"/>
    </source>
</evidence>
<evidence type="ECO:0000259" key="3">
    <source>
        <dbReference type="Pfam" id="PF26059"/>
    </source>
</evidence>
<keyword evidence="1" id="KW-0812">Transmembrane</keyword>
<keyword evidence="1" id="KW-0472">Membrane</keyword>
<organism evidence="4 5">
    <name type="scientific">Nocardia cyriacigeorgica</name>
    <dbReference type="NCBI Taxonomy" id="135487"/>
    <lineage>
        <taxon>Bacteria</taxon>
        <taxon>Bacillati</taxon>
        <taxon>Actinomycetota</taxon>
        <taxon>Actinomycetes</taxon>
        <taxon>Mycobacteriales</taxon>
        <taxon>Nocardiaceae</taxon>
        <taxon>Nocardia</taxon>
    </lineage>
</organism>
<accession>A0A5R8P0D7</accession>
<evidence type="ECO:0000256" key="1">
    <source>
        <dbReference type="SAM" id="Phobius"/>
    </source>
</evidence>
<dbReference type="RefSeq" id="WP_138446151.1">
    <property type="nucleotide sequence ID" value="NZ_VBUT01000001.1"/>
</dbReference>